<dbReference type="Gene3D" id="3.90.550.10">
    <property type="entry name" value="Spore Coat Polysaccharide Biosynthesis Protein SpsA, Chain A"/>
    <property type="match status" value="1"/>
</dbReference>
<dbReference type="eggNOG" id="COG0463">
    <property type="taxonomic scope" value="Bacteria"/>
</dbReference>
<dbReference type="KEGG" id="syw:SYNW0517"/>
<dbReference type="EMBL" id="BX569690">
    <property type="protein sequence ID" value="CAE07032.1"/>
    <property type="molecule type" value="Genomic_DNA"/>
</dbReference>
<sequence>MKTNTKLIAIAKNEAAYLPQWIYHHFLIGFDEIEIYINDTTDNSVAICEKIQKNYSNITFHLADKLRLDSIKENRSFQISAYNNSLHHSSNSTHLMALDLDEYLICKSMNESLQSLLERQSSPDCLSFLWYSDDYSSKKSFSHPLQSENTIYRMDHVKTISKLSRKVHSCSHHNFIYKKEERVINLLGGTIIRLDDNINTQSRRSKLTKHQLNALSAESTEPWFVLHCIYKSEEEYLASLCRGRGHNNDQRPLKVNRWGMSPYPFYPQKPIHWHPSKTRIDQYKIGFENFIQENRLTEEMHIARNFLKESTNFLADLLRDQPHLRNDHKKIFAGTKYA</sequence>
<dbReference type="CAZy" id="GT2">
    <property type="family name" value="Glycosyltransferase Family 2"/>
</dbReference>
<dbReference type="STRING" id="84588.SYNW0517"/>
<dbReference type="HOGENOM" id="CLU_816184_0_0_3"/>
<accession>Q7U8U4</accession>
<dbReference type="Proteomes" id="UP000001422">
    <property type="component" value="Chromosome"/>
</dbReference>
<name>Q7U8U4_PARMW</name>
<evidence type="ECO:0008006" key="3">
    <source>
        <dbReference type="Google" id="ProtNLM"/>
    </source>
</evidence>
<dbReference type="Pfam" id="PF13704">
    <property type="entry name" value="Glyco_tranf_2_4"/>
    <property type="match status" value="1"/>
</dbReference>
<dbReference type="AlphaFoldDB" id="Q7U8U4"/>
<proteinExistence type="predicted"/>
<dbReference type="InterPro" id="IPR029044">
    <property type="entry name" value="Nucleotide-diphossugar_trans"/>
</dbReference>
<evidence type="ECO:0000313" key="2">
    <source>
        <dbReference type="Proteomes" id="UP000001422"/>
    </source>
</evidence>
<reference evidence="1 2" key="1">
    <citation type="journal article" date="2003" name="Nature">
        <title>The genome of a motile marine Synechococcus.</title>
        <authorList>
            <person name="Palenik B."/>
            <person name="Brahamsha B."/>
            <person name="Larimer F."/>
            <person name="Land M."/>
            <person name="Hauser L."/>
            <person name="Chain P."/>
            <person name="Lamerdin J."/>
            <person name="Regala W."/>
            <person name="Allen E.A."/>
            <person name="McCarren J."/>
            <person name="Paulsen I."/>
            <person name="Dufresne A."/>
            <person name="Partensky F."/>
            <person name="Webb E."/>
            <person name="Waterbury J."/>
        </authorList>
    </citation>
    <scope>NUCLEOTIDE SEQUENCE [LARGE SCALE GENOMIC DNA]</scope>
    <source>
        <strain evidence="1 2">WH8102</strain>
    </source>
</reference>
<organism evidence="1 2">
    <name type="scientific">Parasynechococcus marenigrum (strain WH8102)</name>
    <dbReference type="NCBI Taxonomy" id="84588"/>
    <lineage>
        <taxon>Bacteria</taxon>
        <taxon>Bacillati</taxon>
        <taxon>Cyanobacteriota</taxon>
        <taxon>Cyanophyceae</taxon>
        <taxon>Synechococcales</taxon>
        <taxon>Prochlorococcaceae</taxon>
        <taxon>Parasynechococcus</taxon>
        <taxon>Parasynechococcus marenigrum</taxon>
    </lineage>
</organism>
<gene>
    <name evidence="1" type="ordered locus">SYNW0517</name>
</gene>
<dbReference type="RefSeq" id="WP_011127388.1">
    <property type="nucleotide sequence ID" value="NC_005070.1"/>
</dbReference>
<evidence type="ECO:0000313" key="1">
    <source>
        <dbReference type="EMBL" id="CAE07032.1"/>
    </source>
</evidence>
<keyword evidence="2" id="KW-1185">Reference proteome</keyword>
<protein>
    <recommendedName>
        <fullName evidence="3">Glycosyltransferase family 2 protein</fullName>
    </recommendedName>
</protein>
<dbReference type="SUPFAM" id="SSF53448">
    <property type="entry name" value="Nucleotide-diphospho-sugar transferases"/>
    <property type="match status" value="1"/>
</dbReference>